<evidence type="ECO:0000313" key="2">
    <source>
        <dbReference type="EMBL" id="CAE0241981.1"/>
    </source>
</evidence>
<sequence>MSRSSLSLPPLDGRSSSTGSSSNGGGSDAMKLYHALMEKFEDQKKELSNRAITIKTLQRNFEKISVLCKQQSQSLQESREREEEAEAAKRDLEGTIEAYKERVEQLESSRPSDNTAKQIKKLEEALKAAKQRAAAAEAATEGKIAKDGKVEKLAGRY</sequence>
<evidence type="ECO:0000256" key="1">
    <source>
        <dbReference type="SAM" id="MobiDB-lite"/>
    </source>
</evidence>
<name>A0A7S3G3I9_9EUKA</name>
<gene>
    <name evidence="2" type="ORF">PBIL07802_LOCUS4144</name>
</gene>
<dbReference type="EMBL" id="HBIB01006693">
    <property type="protein sequence ID" value="CAE0241981.1"/>
    <property type="molecule type" value="Transcribed_RNA"/>
</dbReference>
<feature type="region of interest" description="Disordered" evidence="1">
    <location>
        <begin position="1"/>
        <end position="30"/>
    </location>
</feature>
<dbReference type="AlphaFoldDB" id="A0A7S3G3I9"/>
<protein>
    <submittedName>
        <fullName evidence="2">Uncharacterized protein</fullName>
    </submittedName>
</protein>
<organism evidence="2">
    <name type="scientific">Palpitomonas bilix</name>
    <dbReference type="NCBI Taxonomy" id="652834"/>
    <lineage>
        <taxon>Eukaryota</taxon>
        <taxon>Eukaryota incertae sedis</taxon>
    </lineage>
</organism>
<feature type="compositionally biased region" description="Basic and acidic residues" evidence="1">
    <location>
        <begin position="77"/>
        <end position="94"/>
    </location>
</feature>
<reference evidence="2" key="1">
    <citation type="submission" date="2021-01" db="EMBL/GenBank/DDBJ databases">
        <authorList>
            <person name="Corre E."/>
            <person name="Pelletier E."/>
            <person name="Niang G."/>
            <person name="Scheremetjew M."/>
            <person name="Finn R."/>
            <person name="Kale V."/>
            <person name="Holt S."/>
            <person name="Cochrane G."/>
            <person name="Meng A."/>
            <person name="Brown T."/>
            <person name="Cohen L."/>
        </authorList>
    </citation>
    <scope>NUCLEOTIDE SEQUENCE</scope>
    <source>
        <strain evidence="2">NIES-2562</strain>
    </source>
</reference>
<accession>A0A7S3G3I9</accession>
<proteinExistence type="predicted"/>
<feature type="region of interest" description="Disordered" evidence="1">
    <location>
        <begin position="69"/>
        <end position="94"/>
    </location>
</feature>